<sequence>MWELNAYERQRTPHEIIDDDAVLPLHEESFYRDLRCPICFDLLRSAVTPTDCLHRFCEECITTALRKCNKECPICRTKVTSRRSLRRDHRIDNLIAMLAPNAAQEEYERPSNNVLSDCVTSRPRQDFERGVEKQACKPTIVRLTTVNRTEDGRDIDGSPIPTLSLSGTAPVTDDADCQEVEVDVVTISPWTSPQRSSTDEQPYQERSESEEDTDADSVARAGPSGCLSLRRSYSPTDDSSVVSADDFETDESDEDPLLEPAIAVAGAGCSGLQEDTTEEDSSSTSAGVPDIGKILLFRDALLRNRRILVAMTLKPHPSMTAEDPGYPTFYISLPGRASIRHVSMYLRRRLFPDSMEQQEQRCPEYCIYVRSVTGGLVQLSEDISVMDAIGALRKSGELPEVFYALEMY</sequence>
<accession>A0ACB7RM10</accession>
<proteinExistence type="predicted"/>
<reference evidence="1" key="1">
    <citation type="submission" date="2020-05" db="EMBL/GenBank/DDBJ databases">
        <title>Large-scale comparative analyses of tick genomes elucidate their genetic diversity and vector capacities.</title>
        <authorList>
            <person name="Jia N."/>
            <person name="Wang J."/>
            <person name="Shi W."/>
            <person name="Du L."/>
            <person name="Sun Y."/>
            <person name="Zhan W."/>
            <person name="Jiang J."/>
            <person name="Wang Q."/>
            <person name="Zhang B."/>
            <person name="Ji P."/>
            <person name="Sakyi L.B."/>
            <person name="Cui X."/>
            <person name="Yuan T."/>
            <person name="Jiang B."/>
            <person name="Yang W."/>
            <person name="Lam T.T.-Y."/>
            <person name="Chang Q."/>
            <person name="Ding S."/>
            <person name="Wang X."/>
            <person name="Zhu J."/>
            <person name="Ruan X."/>
            <person name="Zhao L."/>
            <person name="Wei J."/>
            <person name="Que T."/>
            <person name="Du C."/>
            <person name="Cheng J."/>
            <person name="Dai P."/>
            <person name="Han X."/>
            <person name="Huang E."/>
            <person name="Gao Y."/>
            <person name="Liu J."/>
            <person name="Shao H."/>
            <person name="Ye R."/>
            <person name="Li L."/>
            <person name="Wei W."/>
            <person name="Wang X."/>
            <person name="Wang C."/>
            <person name="Yang T."/>
            <person name="Huo Q."/>
            <person name="Li W."/>
            <person name="Guo W."/>
            <person name="Chen H."/>
            <person name="Zhou L."/>
            <person name="Ni X."/>
            <person name="Tian J."/>
            <person name="Zhou Y."/>
            <person name="Sheng Y."/>
            <person name="Liu T."/>
            <person name="Pan Y."/>
            <person name="Xia L."/>
            <person name="Li J."/>
            <person name="Zhao F."/>
            <person name="Cao W."/>
        </authorList>
    </citation>
    <scope>NUCLEOTIDE SEQUENCE</scope>
    <source>
        <strain evidence="1">Hyas-2018</strain>
    </source>
</reference>
<dbReference type="EMBL" id="CM023489">
    <property type="protein sequence ID" value="KAH6922904.1"/>
    <property type="molecule type" value="Genomic_DNA"/>
</dbReference>
<name>A0ACB7RM10_HYAAI</name>
<keyword evidence="2" id="KW-1185">Reference proteome</keyword>
<gene>
    <name evidence="1" type="ORF">HPB50_020102</name>
</gene>
<comment type="caution">
    <text evidence="1">The sequence shown here is derived from an EMBL/GenBank/DDBJ whole genome shotgun (WGS) entry which is preliminary data.</text>
</comment>
<evidence type="ECO:0000313" key="1">
    <source>
        <dbReference type="EMBL" id="KAH6922904.1"/>
    </source>
</evidence>
<evidence type="ECO:0000313" key="2">
    <source>
        <dbReference type="Proteomes" id="UP000821845"/>
    </source>
</evidence>
<protein>
    <submittedName>
        <fullName evidence="1">Uncharacterized protein</fullName>
    </submittedName>
</protein>
<dbReference type="Proteomes" id="UP000821845">
    <property type="component" value="Chromosome 9"/>
</dbReference>
<organism evidence="1 2">
    <name type="scientific">Hyalomma asiaticum</name>
    <name type="common">Tick</name>
    <dbReference type="NCBI Taxonomy" id="266040"/>
    <lineage>
        <taxon>Eukaryota</taxon>
        <taxon>Metazoa</taxon>
        <taxon>Ecdysozoa</taxon>
        <taxon>Arthropoda</taxon>
        <taxon>Chelicerata</taxon>
        <taxon>Arachnida</taxon>
        <taxon>Acari</taxon>
        <taxon>Parasitiformes</taxon>
        <taxon>Ixodida</taxon>
        <taxon>Ixodoidea</taxon>
        <taxon>Ixodidae</taxon>
        <taxon>Hyalomminae</taxon>
        <taxon>Hyalomma</taxon>
    </lineage>
</organism>